<organism evidence="2 3">
    <name type="scientific">Candidatus Nitrosotenuis uzonensis</name>
    <dbReference type="NCBI Taxonomy" id="1407055"/>
    <lineage>
        <taxon>Archaea</taxon>
        <taxon>Nitrososphaerota</taxon>
        <taxon>Candidatus Nitrosotenuis</taxon>
    </lineage>
</organism>
<dbReference type="EMBL" id="CAJNAQ010000005">
    <property type="protein sequence ID" value="CAE6495842.1"/>
    <property type="molecule type" value="Genomic_DNA"/>
</dbReference>
<proteinExistence type="predicted"/>
<reference evidence="2" key="1">
    <citation type="submission" date="2021-02" db="EMBL/GenBank/DDBJ databases">
        <authorList>
            <person name="Han P."/>
        </authorList>
    </citation>
    <scope>NUCLEOTIDE SEQUENCE</scope>
    <source>
        <strain evidence="2">Candidatus Nitrosotenuis uzonensis 5A</strain>
    </source>
</reference>
<accession>A0A812EWB5</accession>
<keyword evidence="1" id="KW-0472">Membrane</keyword>
<dbReference type="AlphaFoldDB" id="A0A812EWB5"/>
<evidence type="ECO:0000313" key="3">
    <source>
        <dbReference type="Proteomes" id="UP000655759"/>
    </source>
</evidence>
<dbReference type="Proteomes" id="UP000655759">
    <property type="component" value="Unassembled WGS sequence"/>
</dbReference>
<evidence type="ECO:0000256" key="1">
    <source>
        <dbReference type="SAM" id="Phobius"/>
    </source>
</evidence>
<keyword evidence="1" id="KW-0812">Transmembrane</keyword>
<name>A0A812EWB5_9ARCH</name>
<protein>
    <submittedName>
        <fullName evidence="2">Uncharacterized protein</fullName>
    </submittedName>
</protein>
<feature type="transmembrane region" description="Helical" evidence="1">
    <location>
        <begin position="7"/>
        <end position="31"/>
    </location>
</feature>
<evidence type="ECO:0000313" key="2">
    <source>
        <dbReference type="EMBL" id="CAE6495842.1"/>
    </source>
</evidence>
<comment type="caution">
    <text evidence="2">The sequence shown here is derived from an EMBL/GenBank/DDBJ whole genome shotgun (WGS) entry which is preliminary data.</text>
</comment>
<gene>
    <name evidence="2" type="ORF">NUZ5A_50462</name>
</gene>
<sequence length="215" mass="25166">MNENHKNLIFAVLAIVIVVPSILIVHNYVYYVSHLEKIEFEQIAENCDAACKSELENKGFRCEAKGYIGYACVPPIDPQRIEQRRDYWDQLSPSSYGYLDLVYNDKDFAIGFLRDFEIINENQIKAIFKHNLSDKYGDESILPKQNYENTRILNVGDTFIPRCNNQYLFVYKLHDIVISEDVSYVIFVYRIGTTDIERCVFPETLENSFNVRFDI</sequence>
<keyword evidence="1" id="KW-1133">Transmembrane helix</keyword>